<gene>
    <name evidence="5" type="primary">HAP</name>
    <name evidence="5" type="ORF">FRACYDRAFT_187522</name>
</gene>
<organism evidence="5 6">
    <name type="scientific">Fragilariopsis cylindrus CCMP1102</name>
    <dbReference type="NCBI Taxonomy" id="635003"/>
    <lineage>
        <taxon>Eukaryota</taxon>
        <taxon>Sar</taxon>
        <taxon>Stramenopiles</taxon>
        <taxon>Ochrophyta</taxon>
        <taxon>Bacillariophyta</taxon>
        <taxon>Bacillariophyceae</taxon>
        <taxon>Bacillariophycidae</taxon>
        <taxon>Bacillariales</taxon>
        <taxon>Bacillariaceae</taxon>
        <taxon>Fragilariopsis</taxon>
    </lineage>
</organism>
<feature type="chain" id="PRO_5009192898" evidence="4">
    <location>
        <begin position="24"/>
        <end position="616"/>
    </location>
</feature>
<proteinExistence type="inferred from homology"/>
<evidence type="ECO:0000256" key="4">
    <source>
        <dbReference type="SAM" id="SignalP"/>
    </source>
</evidence>
<dbReference type="InParanoid" id="A0A1E7FB70"/>
<dbReference type="EMBL" id="KV784359">
    <property type="protein sequence ID" value="OEU15394.1"/>
    <property type="molecule type" value="Genomic_DNA"/>
</dbReference>
<keyword evidence="4" id="KW-0732">Signal</keyword>
<evidence type="ECO:0000256" key="3">
    <source>
        <dbReference type="SAM" id="Phobius"/>
    </source>
</evidence>
<dbReference type="KEGG" id="fcy:FRACYDRAFT_187522"/>
<dbReference type="OrthoDB" id="10257284at2759"/>
<keyword evidence="2" id="KW-0378">Hydrolase</keyword>
<dbReference type="AlphaFoldDB" id="A0A1E7FB70"/>
<keyword evidence="3" id="KW-1133">Transmembrane helix</keyword>
<evidence type="ECO:0000313" key="5">
    <source>
        <dbReference type="EMBL" id="OEU15394.1"/>
    </source>
</evidence>
<dbReference type="Proteomes" id="UP000095751">
    <property type="component" value="Unassembled WGS sequence"/>
</dbReference>
<dbReference type="PROSITE" id="PS00616">
    <property type="entry name" value="HIS_ACID_PHOSPHAT_1"/>
    <property type="match status" value="1"/>
</dbReference>
<keyword evidence="3" id="KW-0812">Transmembrane</keyword>
<accession>A0A1E7FB70</accession>
<dbReference type="InterPro" id="IPR029033">
    <property type="entry name" value="His_PPase_superfam"/>
</dbReference>
<evidence type="ECO:0000313" key="6">
    <source>
        <dbReference type="Proteomes" id="UP000095751"/>
    </source>
</evidence>
<feature type="transmembrane region" description="Helical" evidence="3">
    <location>
        <begin position="556"/>
        <end position="580"/>
    </location>
</feature>
<dbReference type="PROSITE" id="PS00778">
    <property type="entry name" value="HIS_ACID_PHOSPHAT_2"/>
    <property type="match status" value="1"/>
</dbReference>
<dbReference type="SUPFAM" id="SSF53254">
    <property type="entry name" value="Phosphoglycerate mutase-like"/>
    <property type="match status" value="1"/>
</dbReference>
<evidence type="ECO:0000256" key="1">
    <source>
        <dbReference type="ARBA" id="ARBA00005375"/>
    </source>
</evidence>
<dbReference type="PANTHER" id="PTHR11567:SF110">
    <property type="entry name" value="2-PHOSPHOXYLOSE PHOSPHATASE 1"/>
    <property type="match status" value="1"/>
</dbReference>
<evidence type="ECO:0000256" key="2">
    <source>
        <dbReference type="ARBA" id="ARBA00022801"/>
    </source>
</evidence>
<protein>
    <submittedName>
        <fullName evidence="5">Phosphoglycerate mutase-like protein</fullName>
    </submittedName>
</protein>
<sequence>MYAYFAIWLSTVLASLNFLDVSAEFYSYQRYEAYPPYCSDIPEMATRNIPPLPTSNNENTQIVHVSAIIRHGARTPIHTKHCFDGHWENEDGIWDCQLTTLLSTRPYYEGQSDDEDKGSFLVEKIYDAFQGDEAPYRNRMNGTCQDGQLIKQGYDQQISNGKHLRNAYLYDGSTSSSNSSSQVDPRLRLFDTSSLHNNKINNNNDDGDYPFLNGKLRYRSDDDQRTLASGQVLLSTMFGPELLHYNKAHNGVNPIITHHTADRKVDILSSVKGKFMCPTQKAAISRSDESEEYQAFIKSDESVLMQQLIKDELLRGADVTFGATDCLMSSICTDRSLPDVINDYKLESSEVDDNQYTKKYGPNRFERLMNYIIVNETMANRYNDSELSKMDMGPFWNEIVDYIKPVIKEKKNDKIVETDYVKFALYSGHDSTIAPLMASLSPNIWNNTNFPWYASMMIIEIHEVIDEGIEGKSSTFNDPSSRYRFRLVYNGQVLTWLIEGCPEYSHLCNVSVLMNRVTQFATREHRGCGIEDEIIDSPGQSIFWSISEQYAMNYGIMFWVISMAISFIIGSILTCSIIHICRCNPRRRQRDQSELVSSGRDSSVEFMMNEPDVVID</sequence>
<comment type="similarity">
    <text evidence="1">Belongs to the histidine acid phosphatase family.</text>
</comment>
<dbReference type="InterPro" id="IPR050645">
    <property type="entry name" value="Histidine_acid_phosphatase"/>
</dbReference>
<keyword evidence="3" id="KW-0472">Membrane</keyword>
<dbReference type="PANTHER" id="PTHR11567">
    <property type="entry name" value="ACID PHOSPHATASE-RELATED"/>
    <property type="match status" value="1"/>
</dbReference>
<dbReference type="InterPro" id="IPR033379">
    <property type="entry name" value="Acid_Pase_AS"/>
</dbReference>
<reference evidence="5 6" key="1">
    <citation type="submission" date="2016-09" db="EMBL/GenBank/DDBJ databases">
        <title>Extensive genetic diversity and differential bi-allelic expression allows diatom success in the polar Southern Ocean.</title>
        <authorList>
            <consortium name="DOE Joint Genome Institute"/>
            <person name="Mock T."/>
            <person name="Otillar R.P."/>
            <person name="Strauss J."/>
            <person name="Dupont C."/>
            <person name="Frickenhaus S."/>
            <person name="Maumus F."/>
            <person name="Mcmullan M."/>
            <person name="Sanges R."/>
            <person name="Schmutz J."/>
            <person name="Toseland A."/>
            <person name="Valas R."/>
            <person name="Veluchamy A."/>
            <person name="Ward B.J."/>
            <person name="Allen A."/>
            <person name="Barry K."/>
            <person name="Falciatore A."/>
            <person name="Ferrante M."/>
            <person name="Fortunato A.E."/>
            <person name="Gloeckner G."/>
            <person name="Gruber A."/>
            <person name="Hipkin R."/>
            <person name="Janech M."/>
            <person name="Kroth P."/>
            <person name="Leese F."/>
            <person name="Lindquist E."/>
            <person name="Lyon B.R."/>
            <person name="Martin J."/>
            <person name="Mayer C."/>
            <person name="Parker M."/>
            <person name="Quesneville H."/>
            <person name="Raymond J."/>
            <person name="Uhlig C."/>
            <person name="Valentin K.U."/>
            <person name="Worden A.Z."/>
            <person name="Armbrust E.V."/>
            <person name="Bowler C."/>
            <person name="Green B."/>
            <person name="Moulton V."/>
            <person name="Van Oosterhout C."/>
            <person name="Grigoriev I."/>
        </authorList>
    </citation>
    <scope>NUCLEOTIDE SEQUENCE [LARGE SCALE GENOMIC DNA]</scope>
    <source>
        <strain evidence="5 6">CCMP1102</strain>
    </source>
</reference>
<feature type="signal peptide" evidence="4">
    <location>
        <begin position="1"/>
        <end position="23"/>
    </location>
</feature>
<dbReference type="Pfam" id="PF00328">
    <property type="entry name" value="His_Phos_2"/>
    <property type="match status" value="1"/>
</dbReference>
<keyword evidence="6" id="KW-1185">Reference proteome</keyword>
<dbReference type="Gene3D" id="3.40.50.1240">
    <property type="entry name" value="Phosphoglycerate mutase-like"/>
    <property type="match status" value="1"/>
</dbReference>
<dbReference type="InterPro" id="IPR000560">
    <property type="entry name" value="His_Pase_clade-2"/>
</dbReference>
<dbReference type="GO" id="GO:0016791">
    <property type="term" value="F:phosphatase activity"/>
    <property type="evidence" value="ECO:0007669"/>
    <property type="project" value="TreeGrafter"/>
</dbReference>
<name>A0A1E7FB70_9STRA</name>